<feature type="compositionally biased region" description="Low complexity" evidence="1">
    <location>
        <begin position="163"/>
        <end position="195"/>
    </location>
</feature>
<dbReference type="AlphaFoldDB" id="A0A6A4HMR1"/>
<organism evidence="2 3">
    <name type="scientific">Gymnopus androsaceus JB14</name>
    <dbReference type="NCBI Taxonomy" id="1447944"/>
    <lineage>
        <taxon>Eukaryota</taxon>
        <taxon>Fungi</taxon>
        <taxon>Dikarya</taxon>
        <taxon>Basidiomycota</taxon>
        <taxon>Agaricomycotina</taxon>
        <taxon>Agaricomycetes</taxon>
        <taxon>Agaricomycetidae</taxon>
        <taxon>Agaricales</taxon>
        <taxon>Marasmiineae</taxon>
        <taxon>Omphalotaceae</taxon>
        <taxon>Gymnopus</taxon>
    </lineage>
</organism>
<feature type="compositionally biased region" description="Basic and acidic residues" evidence="1">
    <location>
        <begin position="125"/>
        <end position="155"/>
    </location>
</feature>
<evidence type="ECO:0000256" key="1">
    <source>
        <dbReference type="SAM" id="MobiDB-lite"/>
    </source>
</evidence>
<proteinExistence type="predicted"/>
<reference evidence="2" key="1">
    <citation type="journal article" date="2019" name="Environ. Microbiol.">
        <title>Fungal ecological strategies reflected in gene transcription - a case study of two litter decomposers.</title>
        <authorList>
            <person name="Barbi F."/>
            <person name="Kohler A."/>
            <person name="Barry K."/>
            <person name="Baskaran P."/>
            <person name="Daum C."/>
            <person name="Fauchery L."/>
            <person name="Ihrmark K."/>
            <person name="Kuo A."/>
            <person name="LaButti K."/>
            <person name="Lipzen A."/>
            <person name="Morin E."/>
            <person name="Grigoriev I.V."/>
            <person name="Henrissat B."/>
            <person name="Lindahl B."/>
            <person name="Martin F."/>
        </authorList>
    </citation>
    <scope>NUCLEOTIDE SEQUENCE</scope>
    <source>
        <strain evidence="2">JB14</strain>
    </source>
</reference>
<keyword evidence="3" id="KW-1185">Reference proteome</keyword>
<feature type="region of interest" description="Disordered" evidence="1">
    <location>
        <begin position="125"/>
        <end position="202"/>
    </location>
</feature>
<gene>
    <name evidence="2" type="ORF">BT96DRAFT_994620</name>
</gene>
<dbReference type="Proteomes" id="UP000799118">
    <property type="component" value="Unassembled WGS sequence"/>
</dbReference>
<dbReference type="EMBL" id="ML769479">
    <property type="protein sequence ID" value="KAE9398688.1"/>
    <property type="molecule type" value="Genomic_DNA"/>
</dbReference>
<evidence type="ECO:0000313" key="2">
    <source>
        <dbReference type="EMBL" id="KAE9398688.1"/>
    </source>
</evidence>
<accession>A0A6A4HMR1</accession>
<sequence length="263" mass="29217">MVRTKRKSNSACSKSSTLTFNGPKFKFTPNSITKLITSTLKHKPYCWPHKQKTQGWKAVADDLNNATESAAVLTHATAHRKIESLLNLCRPGKTGPNMQTKFTEEEWIEFSSILDSLYSDYEMHEEEKVKEKGEKDEDKNTTKSRMNCENKKADTPESDTDGSDSGSDGEYSLSTPSEGSTSSSSSTSSMQSESSAHCVKPTGPLHDMLNQFMNVQNHVTTIQHLTTQSLLLQSLEKQGEVIGLLSGWEQSSARSECYYEGPE</sequence>
<name>A0A6A4HMR1_9AGAR</name>
<evidence type="ECO:0008006" key="4">
    <source>
        <dbReference type="Google" id="ProtNLM"/>
    </source>
</evidence>
<evidence type="ECO:0000313" key="3">
    <source>
        <dbReference type="Proteomes" id="UP000799118"/>
    </source>
</evidence>
<protein>
    <recommendedName>
        <fullName evidence="4">Myb/SANT-like domain-containing protein</fullName>
    </recommendedName>
</protein>